<dbReference type="AlphaFoldDB" id="A0A370KZF9"/>
<keyword evidence="3" id="KW-0479">Metal-binding</keyword>
<dbReference type="GO" id="GO:0006419">
    <property type="term" value="P:alanyl-tRNA aminoacylation"/>
    <property type="evidence" value="ECO:0007669"/>
    <property type="project" value="InterPro"/>
</dbReference>
<keyword evidence="4" id="KW-0862">Zinc</keyword>
<evidence type="ECO:0000256" key="3">
    <source>
        <dbReference type="ARBA" id="ARBA00022723"/>
    </source>
</evidence>
<dbReference type="InterPro" id="IPR009000">
    <property type="entry name" value="Transl_B-barrel_sf"/>
</dbReference>
<keyword evidence="7" id="KW-1185">Reference proteome</keyword>
<dbReference type="Proteomes" id="UP000255207">
    <property type="component" value="Unassembled WGS sequence"/>
</dbReference>
<dbReference type="GO" id="GO:0003676">
    <property type="term" value="F:nucleic acid binding"/>
    <property type="evidence" value="ECO:0007669"/>
    <property type="project" value="InterPro"/>
</dbReference>
<evidence type="ECO:0000256" key="2">
    <source>
        <dbReference type="ARBA" id="ARBA00004496"/>
    </source>
</evidence>
<evidence type="ECO:0000313" key="6">
    <source>
        <dbReference type="EMBL" id="RDJ20378.1"/>
    </source>
</evidence>
<dbReference type="GO" id="GO:0004813">
    <property type="term" value="F:alanine-tRNA ligase activity"/>
    <property type="evidence" value="ECO:0007669"/>
    <property type="project" value="InterPro"/>
</dbReference>
<dbReference type="GO" id="GO:0002161">
    <property type="term" value="F:aminoacyl-tRNA deacylase activity"/>
    <property type="evidence" value="ECO:0007669"/>
    <property type="project" value="UniProtKB-ARBA"/>
</dbReference>
<dbReference type="InterPro" id="IPR018163">
    <property type="entry name" value="Thr/Ala-tRNA-synth_IIc_edit"/>
</dbReference>
<comment type="cofactor">
    <cofactor evidence="1">
        <name>Zn(2+)</name>
        <dbReference type="ChEBI" id="CHEBI:29105"/>
    </cofactor>
</comment>
<accession>A0A370KZF9</accession>
<dbReference type="GO" id="GO:0046872">
    <property type="term" value="F:metal ion binding"/>
    <property type="evidence" value="ECO:0007669"/>
    <property type="project" value="UniProtKB-KW"/>
</dbReference>
<comment type="caution">
    <text evidence="6">The sequence shown here is derived from an EMBL/GenBank/DDBJ whole genome shotgun (WGS) entry which is preliminary data.</text>
</comment>
<comment type="subcellular location">
    <subcellularLocation>
        <location evidence="2">Cytoplasm</location>
    </subcellularLocation>
</comment>
<dbReference type="SUPFAM" id="SSF50447">
    <property type="entry name" value="Translation proteins"/>
    <property type="match status" value="1"/>
</dbReference>
<proteinExistence type="predicted"/>
<dbReference type="PANTHER" id="PTHR43462:SF1">
    <property type="entry name" value="ALANYL-TRNA EDITING PROTEIN AARSD1"/>
    <property type="match status" value="1"/>
</dbReference>
<name>A0A370KZF9_9HYPH</name>
<dbReference type="SUPFAM" id="SSF55186">
    <property type="entry name" value="ThrRS/AlaRS common domain"/>
    <property type="match status" value="1"/>
</dbReference>
<dbReference type="Pfam" id="PF07973">
    <property type="entry name" value="tRNA_SAD"/>
    <property type="match status" value="1"/>
</dbReference>
<dbReference type="InterPro" id="IPR012947">
    <property type="entry name" value="tRNA_SAD"/>
</dbReference>
<dbReference type="GO" id="GO:0005524">
    <property type="term" value="F:ATP binding"/>
    <property type="evidence" value="ECO:0007669"/>
    <property type="project" value="InterPro"/>
</dbReference>
<dbReference type="GO" id="GO:0005737">
    <property type="term" value="C:cytoplasm"/>
    <property type="evidence" value="ECO:0007669"/>
    <property type="project" value="UniProtKB-SubCell"/>
</dbReference>
<dbReference type="OrthoDB" id="9812949at2"/>
<evidence type="ECO:0000256" key="4">
    <source>
        <dbReference type="ARBA" id="ARBA00022833"/>
    </source>
</evidence>
<dbReference type="Gene3D" id="3.30.980.10">
    <property type="entry name" value="Threonyl-trna Synthetase, Chain A, domain 2"/>
    <property type="match status" value="1"/>
</dbReference>
<evidence type="ECO:0000313" key="7">
    <source>
        <dbReference type="Proteomes" id="UP000255207"/>
    </source>
</evidence>
<dbReference type="EMBL" id="QQTP01000019">
    <property type="protein sequence ID" value="RDJ20378.1"/>
    <property type="molecule type" value="Genomic_DNA"/>
</dbReference>
<dbReference type="RefSeq" id="WP_114832017.1">
    <property type="nucleotide sequence ID" value="NZ_QQTO01000020.1"/>
</dbReference>
<dbReference type="InterPro" id="IPR018165">
    <property type="entry name" value="Ala-tRNA-synth_IIc_core"/>
</dbReference>
<feature type="domain" description="Alanyl-transfer RNA synthetases family profile" evidence="5">
    <location>
        <begin position="1"/>
        <end position="233"/>
    </location>
</feature>
<dbReference type="PROSITE" id="PS50860">
    <property type="entry name" value="AA_TRNA_LIGASE_II_ALA"/>
    <property type="match status" value="1"/>
</dbReference>
<dbReference type="InterPro" id="IPR051335">
    <property type="entry name" value="Alanyl-tRNA_Editing_Enzymes"/>
</dbReference>
<dbReference type="Gene3D" id="2.40.30.130">
    <property type="match status" value="1"/>
</dbReference>
<dbReference type="PANTHER" id="PTHR43462">
    <property type="entry name" value="ALANYL-TRNA EDITING PROTEIN"/>
    <property type="match status" value="1"/>
</dbReference>
<evidence type="ECO:0000256" key="1">
    <source>
        <dbReference type="ARBA" id="ARBA00001947"/>
    </source>
</evidence>
<organism evidence="6 7">
    <name type="scientific">Bosea caraganae</name>
    <dbReference type="NCBI Taxonomy" id="2763117"/>
    <lineage>
        <taxon>Bacteria</taxon>
        <taxon>Pseudomonadati</taxon>
        <taxon>Pseudomonadota</taxon>
        <taxon>Alphaproteobacteria</taxon>
        <taxon>Hyphomicrobiales</taxon>
        <taxon>Boseaceae</taxon>
        <taxon>Bosea</taxon>
    </lineage>
</organism>
<reference evidence="7" key="1">
    <citation type="submission" date="2018-07" db="EMBL/GenBank/DDBJ databases">
        <authorList>
            <person name="Safronova V.I."/>
            <person name="Chirak E.R."/>
            <person name="Sazanova A.L."/>
        </authorList>
    </citation>
    <scope>NUCLEOTIDE SEQUENCE [LARGE SCALE GENOMIC DNA]</scope>
    <source>
        <strain evidence="7">RCAM04685</strain>
    </source>
</reference>
<gene>
    <name evidence="6" type="ORF">DWE98_24895</name>
</gene>
<sequence length="246" mass="26611">MARYYCLDNPDTLTLSTTIAASAPGRLLLHESPFYPGGGGQLADRGLLRWADGESAIVGFDVQDGEVWHLLADTVELPAGPVEAEVDPAFRQLMRELHTDLHIVNALVYQSFDGALVTGVQMNEDGTARIDFDLPEADNDRLRALEPAINDVIRQNLVVRDTLVTQAQANAEPGLIRSRSVAPPPTSDGQVRIVEIVGLDRQACGGTHLASTGASRPLRILKIDNKGRHNRRLRVGLQGIAPEGMA</sequence>
<evidence type="ECO:0000259" key="5">
    <source>
        <dbReference type="PROSITE" id="PS50860"/>
    </source>
</evidence>
<protein>
    <submittedName>
        <fullName evidence="6">Alanyl-tRNA editing protein</fullName>
    </submittedName>
</protein>
<dbReference type="SMART" id="SM00863">
    <property type="entry name" value="tRNA_SAD"/>
    <property type="match status" value="1"/>
</dbReference>